<evidence type="ECO:0000256" key="1">
    <source>
        <dbReference type="SAM" id="MobiDB-lite"/>
    </source>
</evidence>
<evidence type="ECO:0000313" key="3">
    <source>
        <dbReference type="Proteomes" id="UP001476798"/>
    </source>
</evidence>
<feature type="compositionally biased region" description="Basic and acidic residues" evidence="1">
    <location>
        <begin position="87"/>
        <end position="104"/>
    </location>
</feature>
<feature type="region of interest" description="Disordered" evidence="1">
    <location>
        <begin position="34"/>
        <end position="104"/>
    </location>
</feature>
<accession>A0ABV0NU73</accession>
<gene>
    <name evidence="2" type="ORF">GOODEAATRI_013060</name>
</gene>
<sequence>MKTTWASITPQQNHRLISSMQSVSHFLYRFIHSGSRGQSMGGRRRIPWTGRQSIAGPHTNNHEHTLVHTPKGNLERPVNLTGMSLDCGKKPEYPRMHRENMQTP</sequence>
<proteinExistence type="predicted"/>
<comment type="caution">
    <text evidence="2">The sequence shown here is derived from an EMBL/GenBank/DDBJ whole genome shotgun (WGS) entry which is preliminary data.</text>
</comment>
<organism evidence="2 3">
    <name type="scientific">Goodea atripinnis</name>
    <dbReference type="NCBI Taxonomy" id="208336"/>
    <lineage>
        <taxon>Eukaryota</taxon>
        <taxon>Metazoa</taxon>
        <taxon>Chordata</taxon>
        <taxon>Craniata</taxon>
        <taxon>Vertebrata</taxon>
        <taxon>Euteleostomi</taxon>
        <taxon>Actinopterygii</taxon>
        <taxon>Neopterygii</taxon>
        <taxon>Teleostei</taxon>
        <taxon>Neoteleostei</taxon>
        <taxon>Acanthomorphata</taxon>
        <taxon>Ovalentaria</taxon>
        <taxon>Atherinomorphae</taxon>
        <taxon>Cyprinodontiformes</taxon>
        <taxon>Goodeidae</taxon>
        <taxon>Goodea</taxon>
    </lineage>
</organism>
<reference evidence="2 3" key="1">
    <citation type="submission" date="2021-06" db="EMBL/GenBank/DDBJ databases">
        <authorList>
            <person name="Palmer J.M."/>
        </authorList>
    </citation>
    <scope>NUCLEOTIDE SEQUENCE [LARGE SCALE GENOMIC DNA]</scope>
    <source>
        <strain evidence="2 3">GA_2019</strain>
        <tissue evidence="2">Muscle</tissue>
    </source>
</reference>
<protein>
    <submittedName>
        <fullName evidence="2">Uncharacterized protein</fullName>
    </submittedName>
</protein>
<dbReference type="EMBL" id="JAHRIO010050836">
    <property type="protein sequence ID" value="MEQ2174950.1"/>
    <property type="molecule type" value="Genomic_DNA"/>
</dbReference>
<name>A0ABV0NU73_9TELE</name>
<keyword evidence="3" id="KW-1185">Reference proteome</keyword>
<dbReference type="Proteomes" id="UP001476798">
    <property type="component" value="Unassembled WGS sequence"/>
</dbReference>
<evidence type="ECO:0000313" key="2">
    <source>
        <dbReference type="EMBL" id="MEQ2174950.1"/>
    </source>
</evidence>